<gene>
    <name evidence="2" type="ORF">BDV98DRAFT_557731</name>
</gene>
<feature type="compositionally biased region" description="Polar residues" evidence="1">
    <location>
        <begin position="267"/>
        <end position="280"/>
    </location>
</feature>
<feature type="compositionally biased region" description="Polar residues" evidence="1">
    <location>
        <begin position="1161"/>
        <end position="1192"/>
    </location>
</feature>
<feature type="compositionally biased region" description="Polar residues" evidence="1">
    <location>
        <begin position="575"/>
        <end position="593"/>
    </location>
</feature>
<feature type="compositionally biased region" description="Basic and acidic residues" evidence="1">
    <location>
        <begin position="1213"/>
        <end position="1226"/>
    </location>
</feature>
<dbReference type="OrthoDB" id="3259825at2759"/>
<feature type="compositionally biased region" description="Polar residues" evidence="1">
    <location>
        <begin position="170"/>
        <end position="195"/>
    </location>
</feature>
<protein>
    <submittedName>
        <fullName evidence="2">Uncharacterized protein</fullName>
    </submittedName>
</protein>
<feature type="compositionally biased region" description="Pro residues" evidence="1">
    <location>
        <begin position="1105"/>
        <end position="1114"/>
    </location>
</feature>
<proteinExistence type="predicted"/>
<feature type="region of interest" description="Disordered" evidence="1">
    <location>
        <begin position="107"/>
        <end position="137"/>
    </location>
</feature>
<feature type="region of interest" description="Disordered" evidence="1">
    <location>
        <begin position="694"/>
        <end position="818"/>
    </location>
</feature>
<feature type="region of interest" description="Disordered" evidence="1">
    <location>
        <begin position="260"/>
        <end position="468"/>
    </location>
</feature>
<feature type="compositionally biased region" description="Polar residues" evidence="1">
    <location>
        <begin position="1304"/>
        <end position="1314"/>
    </location>
</feature>
<feature type="compositionally biased region" description="Polar residues" evidence="1">
    <location>
        <begin position="708"/>
        <end position="717"/>
    </location>
</feature>
<feature type="region of interest" description="Disordered" evidence="1">
    <location>
        <begin position="60"/>
        <end position="92"/>
    </location>
</feature>
<feature type="compositionally biased region" description="Low complexity" evidence="1">
    <location>
        <begin position="604"/>
        <end position="614"/>
    </location>
</feature>
<dbReference type="STRING" id="1884261.A0A5C3QZA2"/>
<feature type="compositionally biased region" description="Basic residues" evidence="1">
    <location>
        <begin position="957"/>
        <end position="966"/>
    </location>
</feature>
<feature type="compositionally biased region" description="Low complexity" evidence="1">
    <location>
        <begin position="1115"/>
        <end position="1132"/>
    </location>
</feature>
<feature type="compositionally biased region" description="Basic and acidic residues" evidence="1">
    <location>
        <begin position="482"/>
        <end position="491"/>
    </location>
</feature>
<feature type="compositionally biased region" description="Polar residues" evidence="1">
    <location>
        <begin position="440"/>
        <end position="468"/>
    </location>
</feature>
<feature type="compositionally biased region" description="Low complexity" evidence="1">
    <location>
        <begin position="391"/>
        <end position="402"/>
    </location>
</feature>
<feature type="compositionally biased region" description="Basic and acidic residues" evidence="1">
    <location>
        <begin position="788"/>
        <end position="818"/>
    </location>
</feature>
<name>A0A5C3QZA2_9AGAR</name>
<feature type="region of interest" description="Disordered" evidence="1">
    <location>
        <begin position="157"/>
        <end position="216"/>
    </location>
</feature>
<feature type="region of interest" description="Disordered" evidence="1">
    <location>
        <begin position="1255"/>
        <end position="1331"/>
    </location>
</feature>
<feature type="region of interest" description="Disordered" evidence="1">
    <location>
        <begin position="944"/>
        <end position="1138"/>
    </location>
</feature>
<feature type="compositionally biased region" description="Polar residues" evidence="1">
    <location>
        <begin position="550"/>
        <end position="568"/>
    </location>
</feature>
<feature type="compositionally biased region" description="Polar residues" evidence="1">
    <location>
        <begin position="1073"/>
        <end position="1092"/>
    </location>
</feature>
<feature type="compositionally biased region" description="Low complexity" evidence="1">
    <location>
        <begin position="360"/>
        <end position="381"/>
    </location>
</feature>
<evidence type="ECO:0000256" key="1">
    <source>
        <dbReference type="SAM" id="MobiDB-lite"/>
    </source>
</evidence>
<feature type="region of interest" description="Disordered" evidence="1">
    <location>
        <begin position="1159"/>
        <end position="1227"/>
    </location>
</feature>
<evidence type="ECO:0000313" key="3">
    <source>
        <dbReference type="Proteomes" id="UP000305067"/>
    </source>
</evidence>
<evidence type="ECO:0000313" key="2">
    <source>
        <dbReference type="EMBL" id="TFL07356.1"/>
    </source>
</evidence>
<feature type="region of interest" description="Disordered" evidence="1">
    <location>
        <begin position="482"/>
        <end position="508"/>
    </location>
</feature>
<feature type="compositionally biased region" description="Low complexity" evidence="1">
    <location>
        <begin position="1093"/>
        <end position="1104"/>
    </location>
</feature>
<organism evidence="2 3">
    <name type="scientific">Pterulicium gracile</name>
    <dbReference type="NCBI Taxonomy" id="1884261"/>
    <lineage>
        <taxon>Eukaryota</taxon>
        <taxon>Fungi</taxon>
        <taxon>Dikarya</taxon>
        <taxon>Basidiomycota</taxon>
        <taxon>Agaricomycotina</taxon>
        <taxon>Agaricomycetes</taxon>
        <taxon>Agaricomycetidae</taxon>
        <taxon>Agaricales</taxon>
        <taxon>Pleurotineae</taxon>
        <taxon>Pterulaceae</taxon>
        <taxon>Pterulicium</taxon>
    </lineage>
</organism>
<feature type="compositionally biased region" description="Low complexity" evidence="1">
    <location>
        <begin position="1267"/>
        <end position="1276"/>
    </location>
</feature>
<feature type="compositionally biased region" description="Low complexity" evidence="1">
    <location>
        <begin position="1054"/>
        <end position="1068"/>
    </location>
</feature>
<feature type="compositionally biased region" description="Low complexity" evidence="1">
    <location>
        <begin position="110"/>
        <end position="127"/>
    </location>
</feature>
<sequence>MHRFRKRSDAKRQNVPSHSPPNPADLIVVDPDPLPEIPANNDFRTSLILPDLSRRFSLLRSQSGEPVPLHDLKSRLASQRARGARNHVSEEEENLILDTLSSIHSESHQSDFSSLDDTSSSPSRASGGRYGGRRNIFGGSARHQDFNYLRSVATQRSTSVVSSSDDNDTAPHQQQEDMLQSTNTPDSSPSHSAPSTPGDVGTFPRRATSPLDHPTSVAEYRLSKALGPSALKRASMAVQQAIQELEEEADDEIVLPRFSNVRKNGDRGQSGSDPDQSSVYLTYDEPGMAISSAHYSPPDSPRSSASPVPSQAKPGYIPGMPRPVTPHGMEGDELRAHSTTPRATSSHSYTNYGGQGEMFGRPSSPRSPGSSQSRSSNGRSSAAEDTKNKELFSSSSDLDLSFNAPTMGKRRPSSPLSSAPYQAMPLPSSSSRPGAPHQASAFSGSRPGTPSNVIWRSHSPKPSNSTTNGAWMHEVMYVPVESHHGQHERNRSLRSPALPDSPIIEGGQSTNIFTSLYPAFSANMDNARAFSPEAIDLGSPILGTGRLRSPTPTQSDQRSSSPHVSSPTKGKKASRPSQHQPTPSSFSFGSLNPLSLVPLDDSSRSSIDSDGSSYHSHEGHNDVSSLFQASDSGVKPWHDLSSLDQTTANTSARSDSMFEAEDTIKRCSGGLTKADFYNIQEKLVTIAGTRRAALGRERTPSLRRARRPSTSQSNYSVNGADKMSPLGHRALSPSTSPVGVMQQEQDVRSKMRVDSPLSHRGQPSPTPMSIQTSNHPPALSEPSPTSRRNRDLAKALFGHDDDSSYEVPDHPRDDSQVKDSVHDFRQPSVPHTAPLQIPAIFQSSEPDEDPAPTSAPVIPSSSQYFLHRNASTPKIPHEDLAREIQMKTELAMDALRKSPSTTKLHELGGHPAQKKKITPKIIGNPQFVSSSASLDTVPLPVPAATSPVARSESKMSQRIKKLRGTLRTKNPGPLGEEVTPFPAELKFGDAGRTPPHSQTLHVPVSPSYASIPQSAIEPSRSKHHPIPSPPASAGPGLKGFIMSRFKGRQRPAESSTTSSQISSPSTTTLPMARTQSPEYDSGSAQGQDSRSYQATSPTPFSPTASNPPPSPPQQPTTSHGAGSSISSIPGSGDDVQALQQLFEAASHFGLDQEAVNDLLRKNSTTSKGTTLSRNNTVTSMRPSASRSQSPQVTREAPSPVPSSSAVRALSLKKRAEPMSRPARDAAEASAIVRRTIVIPSGDNARMSTLDFSSLMRKASSKSRRRSSVQSDRSIPRSPTPPIPSPTTARRFSRDVGTPPVPHLPSQSSGHTSALLQVPRPHGTGDGSSPYESLYDMYGEEGKPNVAAPVADGAPGGRAIEVIELANGDTIWSIVNGLRDDDVDSYYGGGRNSFASDYSARDGNANYQVLVKEHNRAGSQGSTASSVVTPKKTALRPETKVFYSSPTEIGRLIENLSEDMNAGSFKFLPSNGHSNVSSFSDVHWTVEERLDHMLGNMSRHR</sequence>
<feature type="region of interest" description="Disordered" evidence="1">
    <location>
        <begin position="540"/>
        <end position="624"/>
    </location>
</feature>
<dbReference type="Proteomes" id="UP000305067">
    <property type="component" value="Unassembled WGS sequence"/>
</dbReference>
<feature type="compositionally biased region" description="Polar residues" evidence="1">
    <location>
        <begin position="761"/>
        <end position="775"/>
    </location>
</feature>
<reference evidence="2 3" key="1">
    <citation type="journal article" date="2019" name="Nat. Ecol. Evol.">
        <title>Megaphylogeny resolves global patterns of mushroom evolution.</title>
        <authorList>
            <person name="Varga T."/>
            <person name="Krizsan K."/>
            <person name="Foldi C."/>
            <person name="Dima B."/>
            <person name="Sanchez-Garcia M."/>
            <person name="Sanchez-Ramirez S."/>
            <person name="Szollosi G.J."/>
            <person name="Szarkandi J.G."/>
            <person name="Papp V."/>
            <person name="Albert L."/>
            <person name="Andreopoulos W."/>
            <person name="Angelini C."/>
            <person name="Antonin V."/>
            <person name="Barry K.W."/>
            <person name="Bougher N.L."/>
            <person name="Buchanan P."/>
            <person name="Buyck B."/>
            <person name="Bense V."/>
            <person name="Catcheside P."/>
            <person name="Chovatia M."/>
            <person name="Cooper J."/>
            <person name="Damon W."/>
            <person name="Desjardin D."/>
            <person name="Finy P."/>
            <person name="Geml J."/>
            <person name="Haridas S."/>
            <person name="Hughes K."/>
            <person name="Justo A."/>
            <person name="Karasinski D."/>
            <person name="Kautmanova I."/>
            <person name="Kiss B."/>
            <person name="Kocsube S."/>
            <person name="Kotiranta H."/>
            <person name="LaButti K.M."/>
            <person name="Lechner B.E."/>
            <person name="Liimatainen K."/>
            <person name="Lipzen A."/>
            <person name="Lukacs Z."/>
            <person name="Mihaltcheva S."/>
            <person name="Morgado L.N."/>
            <person name="Niskanen T."/>
            <person name="Noordeloos M.E."/>
            <person name="Ohm R.A."/>
            <person name="Ortiz-Santana B."/>
            <person name="Ovrebo C."/>
            <person name="Racz N."/>
            <person name="Riley R."/>
            <person name="Savchenko A."/>
            <person name="Shiryaev A."/>
            <person name="Soop K."/>
            <person name="Spirin V."/>
            <person name="Szebenyi C."/>
            <person name="Tomsovsky M."/>
            <person name="Tulloss R.E."/>
            <person name="Uehling J."/>
            <person name="Grigoriev I.V."/>
            <person name="Vagvolgyi C."/>
            <person name="Papp T."/>
            <person name="Martin F.M."/>
            <person name="Miettinen O."/>
            <person name="Hibbett D.S."/>
            <person name="Nagy L.G."/>
        </authorList>
    </citation>
    <scope>NUCLEOTIDE SEQUENCE [LARGE SCALE GENOMIC DNA]</scope>
    <source>
        <strain evidence="2 3">CBS 309.79</strain>
    </source>
</reference>
<dbReference type="EMBL" id="ML178814">
    <property type="protein sequence ID" value="TFL07356.1"/>
    <property type="molecule type" value="Genomic_DNA"/>
</dbReference>
<feature type="region of interest" description="Disordered" evidence="1">
    <location>
        <begin position="1"/>
        <end position="34"/>
    </location>
</feature>
<feature type="compositionally biased region" description="Polar residues" evidence="1">
    <location>
        <begin position="337"/>
        <end position="352"/>
    </location>
</feature>
<keyword evidence="3" id="KW-1185">Reference proteome</keyword>
<feature type="compositionally biased region" description="Low complexity" evidence="1">
    <location>
        <begin position="301"/>
        <end position="310"/>
    </location>
</feature>
<accession>A0A5C3QZA2</accession>